<protein>
    <recommendedName>
        <fullName evidence="5">Gfo/Idh/MocA family oxidoreductase</fullName>
    </recommendedName>
</protein>
<dbReference type="PANTHER" id="PTHR43377:SF1">
    <property type="entry name" value="BILIVERDIN REDUCTASE A"/>
    <property type="match status" value="1"/>
</dbReference>
<dbReference type="Proteomes" id="UP000215224">
    <property type="component" value="Chromosome"/>
</dbReference>
<proteinExistence type="predicted"/>
<evidence type="ECO:0000259" key="2">
    <source>
        <dbReference type="Pfam" id="PF22725"/>
    </source>
</evidence>
<dbReference type="Pfam" id="PF22725">
    <property type="entry name" value="GFO_IDH_MocA_C3"/>
    <property type="match status" value="1"/>
</dbReference>
<accession>A0A223KQT7</accession>
<evidence type="ECO:0000313" key="4">
    <source>
        <dbReference type="Proteomes" id="UP000215224"/>
    </source>
</evidence>
<dbReference type="KEGG" id="bcoh:BC6307_11405"/>
<dbReference type="AlphaFoldDB" id="A0A223KQT7"/>
<sequence>MKKIGIIGLGVIGQRLIKQFQESNEIEIYAICDTNEQLVLETAKQLANVHSYTDYKLLIQLPEIDLIYIAVPPSLHNEISIYAIQHSKHILCEKPLANSLEEAEEMKEKAKQSGIIHAIHFPLAYSFPFWELKKMLNDGMLGEVKRATLKMHFHEWPRPWQKTNWIGKKFQGGFIREIMPHYLQMLIHLFGNDAKVTYAEIDYPNDEVSSETSVVATLQWKNGFKLVVDGYVGSAEEEHLQFVIHGTEASVSLENWREFKKANKGGAFQKVNEGAPLSLISELNKELNGENGFIINFEEGYYVQKLLEGILHFNQK</sequence>
<dbReference type="SUPFAM" id="SSF55347">
    <property type="entry name" value="Glyceraldehyde-3-phosphate dehydrogenase-like, C-terminal domain"/>
    <property type="match status" value="1"/>
</dbReference>
<dbReference type="EMBL" id="CP018866">
    <property type="protein sequence ID" value="AST91839.1"/>
    <property type="molecule type" value="Genomic_DNA"/>
</dbReference>
<feature type="domain" description="Gfo/Idh/MocA-like oxidoreductase N-terminal" evidence="1">
    <location>
        <begin position="3"/>
        <end position="116"/>
    </location>
</feature>
<dbReference type="PANTHER" id="PTHR43377">
    <property type="entry name" value="BILIVERDIN REDUCTASE A"/>
    <property type="match status" value="1"/>
</dbReference>
<dbReference type="InterPro" id="IPR036291">
    <property type="entry name" value="NAD(P)-bd_dom_sf"/>
</dbReference>
<organism evidence="3 4">
    <name type="scientific">Sutcliffiella cohnii</name>
    <dbReference type="NCBI Taxonomy" id="33932"/>
    <lineage>
        <taxon>Bacteria</taxon>
        <taxon>Bacillati</taxon>
        <taxon>Bacillota</taxon>
        <taxon>Bacilli</taxon>
        <taxon>Bacillales</taxon>
        <taxon>Bacillaceae</taxon>
        <taxon>Sutcliffiella</taxon>
    </lineage>
</organism>
<feature type="domain" description="GFO/IDH/MocA-like oxidoreductase" evidence="2">
    <location>
        <begin position="130"/>
        <end position="251"/>
    </location>
</feature>
<dbReference type="STRING" id="1314751.GCA_001591425_00156"/>
<dbReference type="SUPFAM" id="SSF51735">
    <property type="entry name" value="NAD(P)-binding Rossmann-fold domains"/>
    <property type="match status" value="1"/>
</dbReference>
<evidence type="ECO:0000259" key="1">
    <source>
        <dbReference type="Pfam" id="PF01408"/>
    </source>
</evidence>
<dbReference type="InterPro" id="IPR051450">
    <property type="entry name" value="Gfo/Idh/MocA_Oxidoreductases"/>
</dbReference>
<dbReference type="InterPro" id="IPR055170">
    <property type="entry name" value="GFO_IDH_MocA-like_dom"/>
</dbReference>
<dbReference type="Pfam" id="PF01408">
    <property type="entry name" value="GFO_IDH_MocA"/>
    <property type="match status" value="1"/>
</dbReference>
<evidence type="ECO:0000313" key="3">
    <source>
        <dbReference type="EMBL" id="AST91839.1"/>
    </source>
</evidence>
<dbReference type="InterPro" id="IPR000683">
    <property type="entry name" value="Gfo/Idh/MocA-like_OxRdtase_N"/>
</dbReference>
<evidence type="ECO:0008006" key="5">
    <source>
        <dbReference type="Google" id="ProtNLM"/>
    </source>
</evidence>
<gene>
    <name evidence="3" type="ORF">BC6307_11405</name>
</gene>
<name>A0A223KQT7_9BACI</name>
<keyword evidence="4" id="KW-1185">Reference proteome</keyword>
<dbReference type="Gene3D" id="3.30.360.10">
    <property type="entry name" value="Dihydrodipicolinate Reductase, domain 2"/>
    <property type="match status" value="1"/>
</dbReference>
<dbReference type="GO" id="GO:0000166">
    <property type="term" value="F:nucleotide binding"/>
    <property type="evidence" value="ECO:0007669"/>
    <property type="project" value="InterPro"/>
</dbReference>
<reference evidence="3 4" key="1">
    <citation type="submission" date="2016-12" db="EMBL/GenBank/DDBJ databases">
        <title>The whole genome sequencing and assembly of Bacillus cohnii DSM 6307T strain.</title>
        <authorList>
            <person name="Lee Y.-J."/>
            <person name="Yi H."/>
            <person name="Bahn Y.-S."/>
            <person name="Kim J.F."/>
            <person name="Lee D.-W."/>
        </authorList>
    </citation>
    <scope>NUCLEOTIDE SEQUENCE [LARGE SCALE GENOMIC DNA]</scope>
    <source>
        <strain evidence="3 4">DSM 6307</strain>
    </source>
</reference>
<dbReference type="Gene3D" id="3.40.50.720">
    <property type="entry name" value="NAD(P)-binding Rossmann-like Domain"/>
    <property type="match status" value="1"/>
</dbReference>